<sequence>MESETEANPQNRIIIPNEIWIKSFSYLEANHLLHSVALVDRSFLDLSSDDSIWQDICMKRWMGKLNVQRFFVSNDSEYQQREGVISVGLAVAEEGGRVSADRSGDGRRTSMTYCYELIQQFGSPESLPPLNMGSLMHRPISWKEAYWMAEMDSRRQTISREEVVYYRFRLEYMGQPSKMGVRQFNADGTCDSPYMGLCDWSLHRKHLLFAGMFLMAGRDKENWGWIIGEDKRTVYFSVEEKSDEI</sequence>
<name>A0ABD3NUX2_9STRA</name>
<dbReference type="PROSITE" id="PS50181">
    <property type="entry name" value="FBOX"/>
    <property type="match status" value="1"/>
</dbReference>
<gene>
    <name evidence="2" type="ORF">HJC23_005368</name>
</gene>
<dbReference type="Pfam" id="PF12937">
    <property type="entry name" value="F-box-like"/>
    <property type="match status" value="1"/>
</dbReference>
<dbReference type="SUPFAM" id="SSF81383">
    <property type="entry name" value="F-box domain"/>
    <property type="match status" value="1"/>
</dbReference>
<dbReference type="Proteomes" id="UP001516023">
    <property type="component" value="Unassembled WGS sequence"/>
</dbReference>
<evidence type="ECO:0000259" key="1">
    <source>
        <dbReference type="PROSITE" id="PS50181"/>
    </source>
</evidence>
<protein>
    <recommendedName>
        <fullName evidence="1">F-box domain-containing protein</fullName>
    </recommendedName>
</protein>
<organism evidence="2 3">
    <name type="scientific">Cyclotella cryptica</name>
    <dbReference type="NCBI Taxonomy" id="29204"/>
    <lineage>
        <taxon>Eukaryota</taxon>
        <taxon>Sar</taxon>
        <taxon>Stramenopiles</taxon>
        <taxon>Ochrophyta</taxon>
        <taxon>Bacillariophyta</taxon>
        <taxon>Coscinodiscophyceae</taxon>
        <taxon>Thalassiosirophycidae</taxon>
        <taxon>Stephanodiscales</taxon>
        <taxon>Stephanodiscaceae</taxon>
        <taxon>Cyclotella</taxon>
    </lineage>
</organism>
<dbReference type="InterPro" id="IPR001810">
    <property type="entry name" value="F-box_dom"/>
</dbReference>
<evidence type="ECO:0000313" key="2">
    <source>
        <dbReference type="EMBL" id="KAL3777735.1"/>
    </source>
</evidence>
<dbReference type="Gene3D" id="1.20.1280.50">
    <property type="match status" value="1"/>
</dbReference>
<evidence type="ECO:0000313" key="3">
    <source>
        <dbReference type="Proteomes" id="UP001516023"/>
    </source>
</evidence>
<dbReference type="InterPro" id="IPR036047">
    <property type="entry name" value="F-box-like_dom_sf"/>
</dbReference>
<proteinExistence type="predicted"/>
<reference evidence="2 3" key="1">
    <citation type="journal article" date="2020" name="G3 (Bethesda)">
        <title>Improved Reference Genome for Cyclotella cryptica CCMP332, a Model for Cell Wall Morphogenesis, Salinity Adaptation, and Lipid Production in Diatoms (Bacillariophyta).</title>
        <authorList>
            <person name="Roberts W.R."/>
            <person name="Downey K.M."/>
            <person name="Ruck E.C."/>
            <person name="Traller J.C."/>
            <person name="Alverson A.J."/>
        </authorList>
    </citation>
    <scope>NUCLEOTIDE SEQUENCE [LARGE SCALE GENOMIC DNA]</scope>
    <source>
        <strain evidence="2 3">CCMP332</strain>
    </source>
</reference>
<keyword evidence="3" id="KW-1185">Reference proteome</keyword>
<dbReference type="EMBL" id="JABMIG020000445">
    <property type="protein sequence ID" value="KAL3777735.1"/>
    <property type="molecule type" value="Genomic_DNA"/>
</dbReference>
<feature type="domain" description="F-box" evidence="1">
    <location>
        <begin position="9"/>
        <end position="56"/>
    </location>
</feature>
<accession>A0ABD3NUX2</accession>
<dbReference type="AlphaFoldDB" id="A0ABD3NUX2"/>
<comment type="caution">
    <text evidence="2">The sequence shown here is derived from an EMBL/GenBank/DDBJ whole genome shotgun (WGS) entry which is preliminary data.</text>
</comment>